<dbReference type="EMBL" id="QWJJ01000009">
    <property type="protein sequence ID" value="RII38446.1"/>
    <property type="molecule type" value="Genomic_DNA"/>
</dbReference>
<protein>
    <submittedName>
        <fullName evidence="2">Uncharacterized protein</fullName>
    </submittedName>
</protein>
<reference evidence="2 3" key="1">
    <citation type="submission" date="2018-08" db="EMBL/GenBank/DDBJ databases">
        <title>Pseudooceanicola sediminis CY03 in the family Rhodobacteracea.</title>
        <authorList>
            <person name="Zhang Y.-J."/>
        </authorList>
    </citation>
    <scope>NUCLEOTIDE SEQUENCE [LARGE SCALE GENOMIC DNA]</scope>
    <source>
        <strain evidence="2 3">CY03</strain>
    </source>
</reference>
<feature type="region of interest" description="Disordered" evidence="1">
    <location>
        <begin position="1"/>
        <end position="68"/>
    </location>
</feature>
<name>A0A399J6N5_9RHOB</name>
<dbReference type="AlphaFoldDB" id="A0A399J6N5"/>
<dbReference type="Proteomes" id="UP000265848">
    <property type="component" value="Unassembled WGS sequence"/>
</dbReference>
<feature type="compositionally biased region" description="Polar residues" evidence="1">
    <location>
        <begin position="27"/>
        <end position="43"/>
    </location>
</feature>
<dbReference type="RefSeq" id="WP_233544958.1">
    <property type="nucleotide sequence ID" value="NZ_QWJJ01000009.1"/>
</dbReference>
<keyword evidence="3" id="KW-1185">Reference proteome</keyword>
<sequence length="68" mass="6695">GRRRARPAGDASGTADHAARQTGPDGPTTSPQGPGQAPHSDTATAARPLSGTMSGPASGTLPRPNPIK</sequence>
<feature type="non-terminal residue" evidence="2">
    <location>
        <position position="1"/>
    </location>
</feature>
<evidence type="ECO:0000313" key="3">
    <source>
        <dbReference type="Proteomes" id="UP000265848"/>
    </source>
</evidence>
<evidence type="ECO:0000313" key="2">
    <source>
        <dbReference type="EMBL" id="RII38446.1"/>
    </source>
</evidence>
<accession>A0A399J6N5</accession>
<proteinExistence type="predicted"/>
<evidence type="ECO:0000256" key="1">
    <source>
        <dbReference type="SAM" id="MobiDB-lite"/>
    </source>
</evidence>
<comment type="caution">
    <text evidence="2">The sequence shown here is derived from an EMBL/GenBank/DDBJ whole genome shotgun (WGS) entry which is preliminary data.</text>
</comment>
<gene>
    <name evidence="2" type="ORF">DL237_11200</name>
</gene>
<organism evidence="2 3">
    <name type="scientific">Pseudooceanicola sediminis</name>
    <dbReference type="NCBI Taxonomy" id="2211117"/>
    <lineage>
        <taxon>Bacteria</taxon>
        <taxon>Pseudomonadati</taxon>
        <taxon>Pseudomonadota</taxon>
        <taxon>Alphaproteobacteria</taxon>
        <taxon>Rhodobacterales</taxon>
        <taxon>Paracoccaceae</taxon>
        <taxon>Pseudooceanicola</taxon>
    </lineage>
</organism>